<dbReference type="EMBL" id="LR743597">
    <property type="protein sequence ID" value="CAA2627737.1"/>
    <property type="molecule type" value="Genomic_DNA"/>
</dbReference>
<evidence type="ECO:0000313" key="2">
    <source>
        <dbReference type="Proteomes" id="UP001189122"/>
    </source>
</evidence>
<reference evidence="1 2" key="1">
    <citation type="submission" date="2019-12" db="EMBL/GenBank/DDBJ databases">
        <authorList>
            <person name="Scholz U."/>
            <person name="Mascher M."/>
            <person name="Fiebig A."/>
        </authorList>
    </citation>
    <scope>NUCLEOTIDE SEQUENCE</scope>
</reference>
<dbReference type="EMBL" id="CACRZD030000010">
    <property type="protein sequence ID" value="CAA6666996.1"/>
    <property type="molecule type" value="Genomic_DNA"/>
</dbReference>
<keyword evidence="2" id="KW-1185">Reference proteome</keyword>
<protein>
    <submittedName>
        <fullName evidence="1">Uncharacterized protein</fullName>
    </submittedName>
</protein>
<proteinExistence type="predicted"/>
<sequence length="141" mass="16563">MVWVKYTDPRYILQSKSTFQIKVQRCHKSSKFRNHDSTLQSNRGRLVVVSSTLQNRQLNQSFIRSSGTNPSAQISININLYTFNVIPKCYKCGENIQKSNIYLKCDMVNFIDSIEEQANIFIYTELVESRKKHKFKFLRSI</sequence>
<evidence type="ECO:0000313" key="1">
    <source>
        <dbReference type="EMBL" id="CAA2627737.1"/>
    </source>
</evidence>
<gene>
    <name evidence="1" type="ORF">SI7747_10013389</name>
</gene>
<dbReference type="AlphaFoldDB" id="A0A7I8J9U7"/>
<name>A0A7I8J9U7_SPIIN</name>
<accession>A0A7I8J9U7</accession>
<dbReference type="Proteomes" id="UP001189122">
    <property type="component" value="Unassembled WGS sequence"/>
</dbReference>
<organism evidence="1">
    <name type="scientific">Spirodela intermedia</name>
    <name type="common">Intermediate duckweed</name>
    <dbReference type="NCBI Taxonomy" id="51605"/>
    <lineage>
        <taxon>Eukaryota</taxon>
        <taxon>Viridiplantae</taxon>
        <taxon>Streptophyta</taxon>
        <taxon>Embryophyta</taxon>
        <taxon>Tracheophyta</taxon>
        <taxon>Spermatophyta</taxon>
        <taxon>Magnoliopsida</taxon>
        <taxon>Liliopsida</taxon>
        <taxon>Araceae</taxon>
        <taxon>Lemnoideae</taxon>
        <taxon>Spirodela</taxon>
    </lineage>
</organism>